<dbReference type="RefSeq" id="XP_022244249.1">
    <property type="nucleotide sequence ID" value="XM_022388541.1"/>
</dbReference>
<keyword evidence="10" id="KW-1185">Reference proteome</keyword>
<evidence type="ECO:0000256" key="2">
    <source>
        <dbReference type="ARBA" id="ARBA00005927"/>
    </source>
</evidence>
<feature type="region of interest" description="Disordered" evidence="7">
    <location>
        <begin position="771"/>
        <end position="833"/>
    </location>
</feature>
<feature type="compositionally biased region" description="Basic and acidic residues" evidence="7">
    <location>
        <begin position="2765"/>
        <end position="2783"/>
    </location>
</feature>
<keyword evidence="6" id="KW-0333">Golgi apparatus</keyword>
<feature type="region of interest" description="Disordered" evidence="7">
    <location>
        <begin position="1179"/>
        <end position="1247"/>
    </location>
</feature>
<keyword evidence="5 6" id="KW-0931">ER-Golgi transport</keyword>
<feature type="domain" description="Sec16 central conserved" evidence="9">
    <location>
        <begin position="1413"/>
        <end position="1492"/>
    </location>
</feature>
<gene>
    <name evidence="11 12" type="primary">LOC106461550</name>
</gene>
<evidence type="ECO:0000256" key="5">
    <source>
        <dbReference type="ARBA" id="ARBA00022892"/>
    </source>
</evidence>
<keyword evidence="6" id="KW-0472">Membrane</keyword>
<feature type="compositionally biased region" description="Polar residues" evidence="7">
    <location>
        <begin position="337"/>
        <end position="360"/>
    </location>
</feature>
<evidence type="ECO:0000259" key="9">
    <source>
        <dbReference type="Pfam" id="PF12932"/>
    </source>
</evidence>
<comment type="similarity">
    <text evidence="2 6">Belongs to the SEC16 family.</text>
</comment>
<feature type="compositionally biased region" description="Polar residues" evidence="7">
    <location>
        <begin position="33"/>
        <end position="50"/>
    </location>
</feature>
<dbReference type="Proteomes" id="UP000694941">
    <property type="component" value="Unplaced"/>
</dbReference>
<dbReference type="CDD" id="cd09233">
    <property type="entry name" value="ACE1-Sec16-like"/>
    <property type="match status" value="1"/>
</dbReference>
<feature type="region of interest" description="Disordered" evidence="7">
    <location>
        <begin position="845"/>
        <end position="869"/>
    </location>
</feature>
<dbReference type="Pfam" id="PF12931">
    <property type="entry name" value="TPR_Sec16"/>
    <property type="match status" value="1"/>
</dbReference>
<dbReference type="RefSeq" id="XP_022244248.1">
    <property type="nucleotide sequence ID" value="XM_022388540.1"/>
</dbReference>
<feature type="compositionally biased region" description="Polar residues" evidence="7">
    <location>
        <begin position="2784"/>
        <end position="2796"/>
    </location>
</feature>
<reference evidence="11 12" key="1">
    <citation type="submission" date="2025-05" db="UniProtKB">
        <authorList>
            <consortium name="RefSeq"/>
        </authorList>
    </citation>
    <scope>IDENTIFICATION</scope>
    <source>
        <tissue evidence="11 12">Muscle</tissue>
    </source>
</reference>
<evidence type="ECO:0000256" key="7">
    <source>
        <dbReference type="SAM" id="MobiDB-lite"/>
    </source>
</evidence>
<comment type="subcellular location">
    <subcellularLocation>
        <location evidence="1">Endoplasmic reticulum</location>
    </subcellularLocation>
    <subcellularLocation>
        <location evidence="6">Golgi apparatus membrane</location>
    </subcellularLocation>
</comment>
<feature type="compositionally biased region" description="Polar residues" evidence="7">
    <location>
        <begin position="2965"/>
        <end position="3001"/>
    </location>
</feature>
<dbReference type="PANTHER" id="PTHR13402:SF6">
    <property type="entry name" value="SECRETORY 16, ISOFORM I"/>
    <property type="match status" value="1"/>
</dbReference>
<feature type="compositionally biased region" description="Basic and acidic residues" evidence="7">
    <location>
        <begin position="2814"/>
        <end position="2826"/>
    </location>
</feature>
<feature type="compositionally biased region" description="Low complexity" evidence="7">
    <location>
        <begin position="370"/>
        <end position="380"/>
    </location>
</feature>
<dbReference type="GeneID" id="106461550"/>
<accession>A0ABM1SKU3</accession>
<feature type="compositionally biased region" description="Polar residues" evidence="7">
    <location>
        <begin position="60"/>
        <end position="71"/>
    </location>
</feature>
<feature type="region of interest" description="Disordered" evidence="7">
    <location>
        <begin position="2748"/>
        <end position="2830"/>
    </location>
</feature>
<feature type="region of interest" description="Disordered" evidence="7">
    <location>
        <begin position="558"/>
        <end position="580"/>
    </location>
</feature>
<evidence type="ECO:0000256" key="6">
    <source>
        <dbReference type="RuleBase" id="RU364101"/>
    </source>
</evidence>
<dbReference type="PANTHER" id="PTHR13402">
    <property type="entry name" value="RGPR-RELATED"/>
    <property type="match status" value="1"/>
</dbReference>
<evidence type="ECO:0000313" key="12">
    <source>
        <dbReference type="RefSeq" id="XP_022244249.1"/>
    </source>
</evidence>
<feature type="compositionally biased region" description="Basic and acidic residues" evidence="7">
    <location>
        <begin position="1103"/>
        <end position="1116"/>
    </location>
</feature>
<feature type="compositionally biased region" description="Low complexity" evidence="7">
    <location>
        <begin position="2797"/>
        <end position="2809"/>
    </location>
</feature>
<dbReference type="Gene3D" id="1.25.40.1030">
    <property type="match status" value="1"/>
</dbReference>
<feature type="region of interest" description="Disordered" evidence="7">
    <location>
        <begin position="2181"/>
        <end position="2221"/>
    </location>
</feature>
<evidence type="ECO:0000256" key="3">
    <source>
        <dbReference type="ARBA" id="ARBA00022448"/>
    </source>
</evidence>
<feature type="compositionally biased region" description="Polar residues" evidence="7">
    <location>
        <begin position="133"/>
        <end position="143"/>
    </location>
</feature>
<keyword evidence="3 6" id="KW-0813">Transport</keyword>
<evidence type="ECO:0000313" key="11">
    <source>
        <dbReference type="RefSeq" id="XP_022244248.1"/>
    </source>
</evidence>
<dbReference type="InterPro" id="IPR024340">
    <property type="entry name" value="Sec16_CCD"/>
</dbReference>
<feature type="compositionally biased region" description="Polar residues" evidence="7">
    <location>
        <begin position="110"/>
        <end position="125"/>
    </location>
</feature>
<feature type="compositionally biased region" description="Low complexity" evidence="7">
    <location>
        <begin position="1117"/>
        <end position="1130"/>
    </location>
</feature>
<feature type="region of interest" description="Disordered" evidence="7">
    <location>
        <begin position="985"/>
        <end position="1056"/>
    </location>
</feature>
<keyword evidence="4 6" id="KW-0256">Endoplasmic reticulum</keyword>
<feature type="region of interest" description="Disordered" evidence="7">
    <location>
        <begin position="1515"/>
        <end position="1537"/>
    </location>
</feature>
<feature type="domain" description="Sec16 Sec23-binding" evidence="8">
    <location>
        <begin position="1569"/>
        <end position="1805"/>
    </location>
</feature>
<name>A0ABM1SKU3_LIMPO</name>
<feature type="compositionally biased region" description="Basic residues" evidence="7">
    <location>
        <begin position="1"/>
        <end position="11"/>
    </location>
</feature>
<feature type="compositionally biased region" description="Basic residues" evidence="7">
    <location>
        <begin position="1032"/>
        <end position="1041"/>
    </location>
</feature>
<evidence type="ECO:0000256" key="4">
    <source>
        <dbReference type="ARBA" id="ARBA00022824"/>
    </source>
</evidence>
<feature type="compositionally biased region" description="Polar residues" evidence="7">
    <location>
        <begin position="800"/>
        <end position="809"/>
    </location>
</feature>
<dbReference type="InterPro" id="IPR024298">
    <property type="entry name" value="Sec16_Sec23-bd"/>
</dbReference>
<protein>
    <recommendedName>
        <fullName evidence="6">Protein transport protein sec16</fullName>
    </recommendedName>
</protein>
<feature type="compositionally biased region" description="Basic and acidic residues" evidence="7">
    <location>
        <begin position="1179"/>
        <end position="1212"/>
    </location>
</feature>
<feature type="compositionally biased region" description="Low complexity" evidence="7">
    <location>
        <begin position="2351"/>
        <end position="2368"/>
    </location>
</feature>
<feature type="compositionally biased region" description="Polar residues" evidence="7">
    <location>
        <begin position="1515"/>
        <end position="1526"/>
    </location>
</feature>
<feature type="region of interest" description="Disordered" evidence="7">
    <location>
        <begin position="2009"/>
        <end position="2038"/>
    </location>
</feature>
<feature type="compositionally biased region" description="Pro residues" evidence="7">
    <location>
        <begin position="2939"/>
        <end position="2951"/>
    </location>
</feature>
<feature type="region of interest" description="Disordered" evidence="7">
    <location>
        <begin position="1082"/>
        <end position="1136"/>
    </location>
</feature>
<proteinExistence type="inferred from homology"/>
<feature type="region of interest" description="Disordered" evidence="7">
    <location>
        <begin position="2870"/>
        <end position="3035"/>
    </location>
</feature>
<feature type="compositionally biased region" description="Basic and acidic residues" evidence="7">
    <location>
        <begin position="996"/>
        <end position="1006"/>
    </location>
</feature>
<evidence type="ECO:0000313" key="10">
    <source>
        <dbReference type="Proteomes" id="UP000694941"/>
    </source>
</evidence>
<organism evidence="10 12">
    <name type="scientific">Limulus polyphemus</name>
    <name type="common">Atlantic horseshoe crab</name>
    <dbReference type="NCBI Taxonomy" id="6850"/>
    <lineage>
        <taxon>Eukaryota</taxon>
        <taxon>Metazoa</taxon>
        <taxon>Ecdysozoa</taxon>
        <taxon>Arthropoda</taxon>
        <taxon>Chelicerata</taxon>
        <taxon>Merostomata</taxon>
        <taxon>Xiphosura</taxon>
        <taxon>Limulidae</taxon>
        <taxon>Limulus</taxon>
    </lineage>
</organism>
<evidence type="ECO:0000259" key="8">
    <source>
        <dbReference type="Pfam" id="PF12931"/>
    </source>
</evidence>
<feature type="compositionally biased region" description="Polar residues" evidence="7">
    <location>
        <begin position="188"/>
        <end position="207"/>
    </location>
</feature>
<feature type="compositionally biased region" description="Low complexity" evidence="7">
    <location>
        <begin position="20"/>
        <end position="32"/>
    </location>
</feature>
<feature type="compositionally biased region" description="Polar residues" evidence="7">
    <location>
        <begin position="771"/>
        <end position="786"/>
    </location>
</feature>
<feature type="region of interest" description="Disordered" evidence="7">
    <location>
        <begin position="2324"/>
        <end position="2371"/>
    </location>
</feature>
<feature type="region of interest" description="Disordered" evidence="7">
    <location>
        <begin position="337"/>
        <end position="391"/>
    </location>
</feature>
<sequence>MSKRLLARGRYPKAPNQAPSTSASQWSSPSVSGLTDMNSSADSSGIQFYNPQALGRQVNPGGSTYQSSSVDPWNWEPEGGQQQDNVSGYEANPTPPNQYSWNYRRDYVAENSSHPYPLHSQQSPPQYMLDAPQSPTQHMSDAPQSPPQHMLDAPQSPPRHMLDSQPLPPQHMLDSQQLHKHSVDSEQVKSSIADSQQLQHHTYSHHVSQQYTIDSGQMPHLYSIAPQQMSQQQQVDLQQKTQQYQVNSQEMSHYYLDNSQQLSQQYSTDPQQILQQQHQIDSYPLSPGHRADSQHYYGYDPGQISQHNVMYSQLVPQQPVGDSPNIPMTQFADSSHLENSTLNTNPSWNSGGYTVPNPYSWQEGEWHDQSSQSYSNMPSSDDQNSHLKQVQQGWHESLGIQGDSRSDQQHYCASVTPKLPVDLHVEQKDLDACDEGMSKFFNSDIQDRVETVPPPSQSIGEIYKFQASDQAAMTEVTHSTAEDTSVEEVDQRMVHNLQNIGKLDYLTNTCPEGSEMIDFDKQNFVIQEGQSGKGKEIDPESVEDLSVSIQKINLSDEPVNKEIPEPHESTLKHQDQSADEEQNFGHVLENTSGSFLSSGSIIPIDTAVKSQLQDGLSPLQGQQFEQEEMEMPNQQNPQDIFGQLPSINTGIPYSHPSQGGVPVVIKPREGSPFKPPTKQPKGIVQQEVLHHCLSVSSSHHHDGIMLEPDNLEKPPDASQVHNIHRHRYHLPRNTFGGSPSTTLWDSPELPSVHLVPAVLPVSAGQLETTEMNPCIGTSENSSSPAPRQSPLGEDSDAGRKNQTIQQVTRSETEEEDVLSSLQKIDSPAPPPAAAVHLLQRMSPAGAGLPQVMPKLSPNTEDENTKRDKNYQKGTLHSHLPEDHQDLQCGSGMDIIGTDSRPVSTHCGLTSSADIRQSEQEDWLMSNRVVNSRWQVNKISNERGEAGVRPEVVGDNQKRSGEDKDCSWPMDDFSGEIDHSVVRPEVVGNNQSGGDSFGRERKPEEVKNSQWELDELSAVGEHSAARPDGLRNSHIRARNAHRNRSEDTRTNQWVPENLVGVEKQEAVRPEVLGTSQIRRENRKLAGDKKYGDSQYISGQVETDISGRRFPEDQHYDGGSKSSSPKRPLSRSGDPRGQNRLEAEHHRLESSCDRHVDRKDFVERKRDFDDRRYREYDDRGYYYGDRDRSRPSSRVSHAESLDGRDRYRGDRDSRFPYYSDYNRPLSRAETERPRYSDSPADYGRHDRNGYYSRVREQRGSDYDYYQRDPYYSYYDPYRYAYSSYNYGFYDELYRTDPLYRQQMADRYRQYYAQLGYDTSEFDRLSVHSGRSSVNEELRKDSQRDLSRTSLSGLDYSSYSQLHEFDASYTSKYAESSRVQETSTVATPPRLTPAKFSTPHLVSRFTPGGYLLKVSGSSQTSSVEIHDVQNLILSGDYEELRVFPGPLVRGRTHKNDVIHFCQRKIDHFKSIQGLADRESFILLWELLVLILRQNGSIVGSDIAELLLANHEILKSKQTMEQSTNFSPQEELSPEIRGTAETSPDEGIVVAQDRTLLNSSRTLVVEDVTRKFREFLLFGNKKDSLEWAMKHGLWGHALFLASKMDSRTYGTVMTRFANSLTLNDPLQTLYQLMSGRQPAAVTCVAEERWGDWRPHLAMILSNPSQRPDLDQRSITTLGDTLGSQGCLAAAHFCYLMAQTDFGIFSQKSSKLILLGANHMLSFSEFASNEAIQCTEIFEYGMSLGTQGYVLPHLQAYKFLYATCLVDSGLLEEALHYCEVISETVIKMPQMYSSTLVSQVYELASKLKYHDPHYTQEQGEFEELNDPLWLINLANLHQAFMSTTVLPNYSLASTTDDMIEAPPVGDVTDSTSIYSGAVSQEGYQNYAPEEQSSMHVTNYDTLEHSMSYNPGQFSSNQWSQSAVPEQQDTNKYRVTDSVVTDSAAQETTPVLSTGMGTFDYYGASTQQERRSCSPPQVNSNLLFFEEHHQCLCKSSIDCKQNWLNVQEQFLVESSNDHEQSIPNSSCNQDKILPESSSDQEHVFPNSSCDQYQSLQESCSEREQTIPNSSCNQDQILPESSSDHEHVFPKYSCVQYQSLRESSSEREQSIPNSSCNEEQILCKSFAAEELVLHKSLKDQEATSNKHILSTHSTSEEERLFLYFNGQQNIVLKSSHDQDHCLAESSVNQGHTLSKTSNHKIQLSSNNQKPKIHNFSSDQNQSFPSSRKQSQLLPLCSTNCREAIDKCSNDKEQGCTSTSQDRNINYPHLTDLKQDLPEYINDKKLELPEFFIDEDQDLSDYLKKQNLNRCITYNELKGGLPKAISHKELKYSSDQESLLPDSYRDMDPLLPKSDSESCEGGSSTTTQSTPHHGPSGKANIEEMQSLLQKDTKPRLLNSCLKSDKKNCHEQSKKKIQFDMSTSKGQKKKGTDVGRIKRFVLYRQRLLARKGLVKDITDSSSDCSPEKSHLACSSNSQSFMRDCLSDINSGSTSQVSDKDSGKVQKIGIKMFRFGCRRKKKKKNKTVIEKIETSKTFAIDKPVELQHLSGSEKLTFKRKELLNNHQTKDSGNLFKTSFSKRLTATVNSCQQPSYTELHLAIASLLKKQPLVFGGTFPIDEPCTVKVPPVALKLDRVATPSNKGTIQEYTSLFRPVGICGERHKKTTFPVDAPCCSQPNLCSEHADYWSDKNLSSSDIAEKQECLGETSVKKKVLRKTISVDYGQCPDKQQSSFLRCRKPERQERKSEACSRKSYTVPQNHGWNYGAPPLSKQSSTRERQDSTSSFGRERRDSSLSSGSNPNTLYKTTPQQPLSTSQSSYASENTKKIEKKEEKNKPQAGRSWLGGIFNIIIPKGPKKMILPDDKNPKIIWDEKKKCWVDTDGDDDASSSSQMAAPPTDSELLNKVPEKPKVPPSGPQSGINRFQRPKGKGMRQNYVDILNPRETNKPVPTPDLLPPPSGPAMPNLLIPSAVPDPSNTGTSEVLTGPSQVGNPNSQPNTPDVLETSTSTMEPQGPLMFDPAEFTASRTSYQPGSIGRLSRRPYPS</sequence>
<dbReference type="Pfam" id="PF12932">
    <property type="entry name" value="Sec16"/>
    <property type="match status" value="1"/>
</dbReference>
<feature type="region of interest" description="Disordered" evidence="7">
    <location>
        <begin position="1"/>
        <end position="207"/>
    </location>
</feature>
<evidence type="ECO:0000256" key="1">
    <source>
        <dbReference type="ARBA" id="ARBA00004240"/>
    </source>
</evidence>
<keyword evidence="6" id="KW-0653">Protein transport</keyword>
<feature type="compositionally biased region" description="Basic and acidic residues" evidence="7">
    <location>
        <begin position="558"/>
        <end position="576"/>
    </location>
</feature>
<feature type="compositionally biased region" description="Basic and acidic residues" evidence="7">
    <location>
        <begin position="1224"/>
        <end position="1233"/>
    </location>
</feature>